<keyword evidence="1" id="KW-1133">Transmembrane helix</keyword>
<feature type="transmembrane region" description="Helical" evidence="1">
    <location>
        <begin position="166"/>
        <end position="185"/>
    </location>
</feature>
<evidence type="ECO:0000256" key="1">
    <source>
        <dbReference type="SAM" id="Phobius"/>
    </source>
</evidence>
<keyword evidence="1" id="KW-0812">Transmembrane</keyword>
<dbReference type="RefSeq" id="WP_179772995.1">
    <property type="nucleotide sequence ID" value="NZ_JACCFK010000001.1"/>
</dbReference>
<dbReference type="Proteomes" id="UP000549616">
    <property type="component" value="Unassembled WGS sequence"/>
</dbReference>
<proteinExistence type="predicted"/>
<organism evidence="2 3">
    <name type="scientific">Amycolatopsis endophytica</name>
    <dbReference type="NCBI Taxonomy" id="860233"/>
    <lineage>
        <taxon>Bacteria</taxon>
        <taxon>Bacillati</taxon>
        <taxon>Actinomycetota</taxon>
        <taxon>Actinomycetes</taxon>
        <taxon>Pseudonocardiales</taxon>
        <taxon>Pseudonocardiaceae</taxon>
        <taxon>Amycolatopsis</taxon>
    </lineage>
</organism>
<accession>A0A853B153</accession>
<dbReference type="EMBL" id="JACCFK010000001">
    <property type="protein sequence ID" value="NYI88813.1"/>
    <property type="molecule type" value="Genomic_DNA"/>
</dbReference>
<comment type="caution">
    <text evidence="2">The sequence shown here is derived from an EMBL/GenBank/DDBJ whole genome shotgun (WGS) entry which is preliminary data.</text>
</comment>
<name>A0A853B153_9PSEU</name>
<feature type="transmembrane region" description="Helical" evidence="1">
    <location>
        <begin position="104"/>
        <end position="127"/>
    </location>
</feature>
<reference evidence="2 3" key="1">
    <citation type="submission" date="2020-07" db="EMBL/GenBank/DDBJ databases">
        <title>Sequencing the genomes of 1000 actinobacteria strains.</title>
        <authorList>
            <person name="Klenk H.-P."/>
        </authorList>
    </citation>
    <scope>NUCLEOTIDE SEQUENCE [LARGE SCALE GENOMIC DNA]</scope>
    <source>
        <strain evidence="2 3">DSM 104006</strain>
    </source>
</reference>
<keyword evidence="1" id="KW-0472">Membrane</keyword>
<evidence type="ECO:0000313" key="2">
    <source>
        <dbReference type="EMBL" id="NYI88813.1"/>
    </source>
</evidence>
<feature type="transmembrane region" description="Helical" evidence="1">
    <location>
        <begin position="68"/>
        <end position="92"/>
    </location>
</feature>
<feature type="transmembrane region" description="Helical" evidence="1">
    <location>
        <begin position="139"/>
        <end position="160"/>
    </location>
</feature>
<evidence type="ECO:0000313" key="3">
    <source>
        <dbReference type="Proteomes" id="UP000549616"/>
    </source>
</evidence>
<feature type="transmembrane region" description="Helical" evidence="1">
    <location>
        <begin position="27"/>
        <end position="47"/>
    </location>
</feature>
<dbReference type="AlphaFoldDB" id="A0A853B153"/>
<sequence length="200" mass="20546">MGGLAGLSLFFGVLLSGMFLKRGNLPLAILFALLAAAPVVVLVVDAIRNRRRSRGTARRIVDPEARRAARLAGAAAVVLGAGAAGATLTWALHVFHAPETRTAAWAASVLLVAVCGVLSAALIVAAVQVLSLAWQGAATVVRIMYLFGLVVGLATLRAISDLGERWPYALGGGAVTGVAIGVIALQKRALRALGGPGRRR</sequence>
<gene>
    <name evidence="2" type="ORF">HNR02_002136</name>
</gene>
<protein>
    <submittedName>
        <fullName evidence="2">Uncharacterized protein</fullName>
    </submittedName>
</protein>
<keyword evidence="3" id="KW-1185">Reference proteome</keyword>